<dbReference type="InterPro" id="IPR036388">
    <property type="entry name" value="WH-like_DNA-bd_sf"/>
</dbReference>
<sequence length="522" mass="61305">MAKSAYTAREKYELIMAYEDRQTSARDFCSQHNISRKTIERWIYLYCTYGMDGLQEATGWKRYSKEVKTAAVLDYLSGAYSLTDVIQKYEISSHSVLEKWIRNYNDHRELKDTQRMSNSMIKGRSTSLEERLEIVMYCLQNGKNYNQASEHFKVSYQQVYQWVKKYEKEGETGLKDNRGRSKSDLELTTEEKIQREMKRLEQENERLRAEKCILKKVRGTRKEAFKEASLSHTRFTDKYVAIQELHKEENFSIVLLCEIARISRAAYYKWRDRSPSENEKLNEEILKEIIHLYNKVDGIYGYRRITMNLNRSLPKAINHKRVYRLMGIAGLQAIIRRKRKNYKPSTPQHVAENVLNRDFNAEKPNEKWLTDVTEMKFGASQKAYLSAILDLHDGSIVSFVLGTSNNNPLVFKTLDLALEANPGACPLLHSDRGFQYTSPAFKRKIEKAKMVQSMSRVGRCIDNGPMEAFWGTLKCEKYYLNKYSTFEELKKDIEDYINFYNHERLQRRLNGLSPLEYRAKAA</sequence>
<dbReference type="InterPro" id="IPR010921">
    <property type="entry name" value="Trp_repressor/repl_initiator"/>
</dbReference>
<comment type="caution">
    <text evidence="3">The sequence shown here is derived from an EMBL/GenBank/DDBJ whole genome shotgun (WGS) entry which is preliminary data.</text>
</comment>
<name>A0A942YBV8_9BACI</name>
<dbReference type="AlphaFoldDB" id="A0A942YBV8"/>
<dbReference type="NCBIfam" id="NF033516">
    <property type="entry name" value="transpos_IS3"/>
    <property type="match status" value="1"/>
</dbReference>
<dbReference type="InterPro" id="IPR001584">
    <property type="entry name" value="Integrase_cat-core"/>
</dbReference>
<dbReference type="EMBL" id="JAGYPE010000015">
    <property type="protein sequence ID" value="MBS4188587.1"/>
    <property type="molecule type" value="Genomic_DNA"/>
</dbReference>
<dbReference type="InterPro" id="IPR050900">
    <property type="entry name" value="Transposase_IS3/IS150/IS904"/>
</dbReference>
<gene>
    <name evidence="3" type="ORF">KHB02_22480</name>
    <name evidence="4" type="ORF">KHB02_25255</name>
    <name evidence="5" type="ORF">KHB02_36335</name>
    <name evidence="6" type="ORF">KHB02_45375</name>
</gene>
<dbReference type="InterPro" id="IPR055247">
    <property type="entry name" value="InsJ-like_HTH"/>
</dbReference>
<dbReference type="Pfam" id="PF13276">
    <property type="entry name" value="HTH_21"/>
    <property type="match status" value="1"/>
</dbReference>
<dbReference type="EMBL" id="JAGYPE010000004">
    <property type="protein sequence ID" value="MBS4184165.1"/>
    <property type="molecule type" value="Genomic_DNA"/>
</dbReference>
<feature type="domain" description="Integrase catalytic" evidence="2">
    <location>
        <begin position="360"/>
        <end position="522"/>
    </location>
</feature>
<evidence type="ECO:0000313" key="4">
    <source>
        <dbReference type="EMBL" id="MBS4184688.1"/>
    </source>
</evidence>
<evidence type="ECO:0000256" key="1">
    <source>
        <dbReference type="ARBA" id="ARBA00002286"/>
    </source>
</evidence>
<dbReference type="InterPro" id="IPR036397">
    <property type="entry name" value="RNaseH_sf"/>
</dbReference>
<evidence type="ECO:0000313" key="3">
    <source>
        <dbReference type="EMBL" id="MBS4184165.1"/>
    </source>
</evidence>
<evidence type="ECO:0000313" key="6">
    <source>
        <dbReference type="EMBL" id="MBS4188587.1"/>
    </source>
</evidence>
<dbReference type="SUPFAM" id="SSF48295">
    <property type="entry name" value="TrpR-like"/>
    <property type="match status" value="3"/>
</dbReference>
<dbReference type="EMBL" id="JAGYPE010000007">
    <property type="protein sequence ID" value="MBS4186842.1"/>
    <property type="molecule type" value="Genomic_DNA"/>
</dbReference>
<dbReference type="Gene3D" id="3.30.420.10">
    <property type="entry name" value="Ribonuclease H-like superfamily/Ribonuclease H"/>
    <property type="match status" value="1"/>
</dbReference>
<dbReference type="Pfam" id="PF13518">
    <property type="entry name" value="HTH_28"/>
    <property type="match status" value="2"/>
</dbReference>
<dbReference type="EMBL" id="JAGYPE010000005">
    <property type="protein sequence ID" value="MBS4184688.1"/>
    <property type="molecule type" value="Genomic_DNA"/>
</dbReference>
<dbReference type="InterPro" id="IPR048020">
    <property type="entry name" value="Transpos_IS3"/>
</dbReference>
<dbReference type="InterPro" id="IPR012337">
    <property type="entry name" value="RNaseH-like_sf"/>
</dbReference>
<accession>A0A942YBV8</accession>
<organism evidence="3">
    <name type="scientific">Neobacillus citreus</name>
    <dbReference type="NCBI Taxonomy" id="2833578"/>
    <lineage>
        <taxon>Bacteria</taxon>
        <taxon>Bacillati</taxon>
        <taxon>Bacillota</taxon>
        <taxon>Bacilli</taxon>
        <taxon>Bacillales</taxon>
        <taxon>Bacillaceae</taxon>
        <taxon>Neobacillus</taxon>
    </lineage>
</organism>
<dbReference type="GO" id="GO:0015074">
    <property type="term" value="P:DNA integration"/>
    <property type="evidence" value="ECO:0007669"/>
    <property type="project" value="InterPro"/>
</dbReference>
<comment type="function">
    <text evidence="1">Involved in the transposition of the insertion sequence.</text>
</comment>
<protein>
    <submittedName>
        <fullName evidence="3">IS3 family transposase</fullName>
    </submittedName>
</protein>
<dbReference type="Pfam" id="PF13333">
    <property type="entry name" value="rve_2"/>
    <property type="match status" value="1"/>
</dbReference>
<evidence type="ECO:0000259" key="2">
    <source>
        <dbReference type="PROSITE" id="PS50994"/>
    </source>
</evidence>
<evidence type="ECO:0000313" key="5">
    <source>
        <dbReference type="EMBL" id="MBS4186842.1"/>
    </source>
</evidence>
<dbReference type="PANTHER" id="PTHR46889:SF4">
    <property type="entry name" value="TRANSPOSASE INSO FOR INSERTION SEQUENCE ELEMENT IS911B-RELATED"/>
    <property type="match status" value="1"/>
</dbReference>
<dbReference type="PANTHER" id="PTHR46889">
    <property type="entry name" value="TRANSPOSASE INSF FOR INSERTION SEQUENCE IS3B-RELATED"/>
    <property type="match status" value="1"/>
</dbReference>
<reference evidence="3" key="1">
    <citation type="submission" date="2021-05" db="EMBL/GenBank/DDBJ databases">
        <title>Novel Bacillus species.</title>
        <authorList>
            <person name="Liu G."/>
        </authorList>
    </citation>
    <scope>NUCLEOTIDE SEQUENCE</scope>
    <source>
        <strain evidence="3">FJAT-50051</strain>
    </source>
</reference>
<dbReference type="GO" id="GO:0043565">
    <property type="term" value="F:sequence-specific DNA binding"/>
    <property type="evidence" value="ECO:0007669"/>
    <property type="project" value="InterPro"/>
</dbReference>
<dbReference type="InterPro" id="IPR025948">
    <property type="entry name" value="HTH-like_dom"/>
</dbReference>
<dbReference type="Gene3D" id="1.10.10.10">
    <property type="entry name" value="Winged helix-like DNA-binding domain superfamily/Winged helix DNA-binding domain"/>
    <property type="match status" value="3"/>
</dbReference>
<dbReference type="PROSITE" id="PS50994">
    <property type="entry name" value="INTEGRASE"/>
    <property type="match status" value="1"/>
</dbReference>
<dbReference type="SUPFAM" id="SSF53098">
    <property type="entry name" value="Ribonuclease H-like"/>
    <property type="match status" value="1"/>
</dbReference>
<proteinExistence type="predicted"/>
<dbReference type="Pfam" id="PF00665">
    <property type="entry name" value="rve"/>
    <property type="match status" value="1"/>
</dbReference>